<dbReference type="GeneID" id="10894602"/>
<protein>
    <recommendedName>
        <fullName evidence="3">Nucleotidyltransferase</fullName>
    </recommendedName>
</protein>
<dbReference type="RefSeq" id="YP_004539095.1">
    <property type="nucleotide sequence ID" value="NC_015585.1"/>
</dbReference>
<dbReference type="OrthoDB" id="17514at10239"/>
<name>F4N9S5_9CAUD</name>
<proteinExistence type="predicted"/>
<organism evidence="1 2">
    <name type="scientific">Pantoea phage LIMEzero</name>
    <dbReference type="NCBI Taxonomy" id="943335"/>
    <lineage>
        <taxon>Viruses</taxon>
        <taxon>Duplodnaviria</taxon>
        <taxon>Heunggongvirae</taxon>
        <taxon>Uroviricota</taxon>
        <taxon>Caudoviricetes</taxon>
        <taxon>Autographivirales</taxon>
        <taxon>Autoscriptoviridae</taxon>
        <taxon>Stentvirinae</taxon>
        <taxon>Waewaevirus</taxon>
        <taxon>Waewaevirus limezero</taxon>
    </lineage>
</organism>
<reference evidence="2" key="1">
    <citation type="journal article" date="2011" name="Appl. Environ. Microbiol.">
        <title>Bacteriophages LIMElight and LIMEzero of Pantoea agglomerans, belonging to the "phiKMV-like viruses".</title>
        <authorList>
            <person name="Adriaenssens E.M."/>
            <person name="Ceyssens P.J."/>
            <person name="Dunon V."/>
            <person name="Ackermann H.W."/>
            <person name="Van Vaerenbergh J."/>
            <person name="Maes M."/>
            <person name="De Proft M."/>
            <person name="Lavigne R."/>
        </authorList>
    </citation>
    <scope>NUCLEOTIDE SEQUENCE [LARGE SCALE GENOMIC DNA]</scope>
</reference>
<dbReference type="Proteomes" id="UP000008465">
    <property type="component" value="Segment"/>
</dbReference>
<dbReference type="SUPFAM" id="SSF81301">
    <property type="entry name" value="Nucleotidyltransferase"/>
    <property type="match status" value="1"/>
</dbReference>
<evidence type="ECO:0008006" key="3">
    <source>
        <dbReference type="Google" id="ProtNLM"/>
    </source>
</evidence>
<dbReference type="KEGG" id="vg:10894602"/>
<evidence type="ECO:0000313" key="1">
    <source>
        <dbReference type="EMBL" id="CBY88553.1"/>
    </source>
</evidence>
<keyword evidence="2" id="KW-1185">Reference proteome</keyword>
<evidence type="ECO:0000313" key="2">
    <source>
        <dbReference type="Proteomes" id="UP000008465"/>
    </source>
</evidence>
<dbReference type="EMBL" id="FR751545">
    <property type="protein sequence ID" value="CBY88553.1"/>
    <property type="molecule type" value="Genomic_DNA"/>
</dbReference>
<dbReference type="InterPro" id="IPR043519">
    <property type="entry name" value="NT_sf"/>
</dbReference>
<sequence length="201" mass="22424">MLAAEGYDFVVAGGFARDTAAGVPPKDADICVYGGTLRNAFMANLPDYMFDWAESNGLPYSKAYSYGTGASDFDVRIDGVVKLGQVDIIFYHEARCWQEIVDKFDFNINQFYFPSSIPVRDYGTHGRGEPQLVGYAPVFTRESVAYGGNHTRLLVNGLCAVREDFCAAREQYILDKFSRIWPGIKDWLTAVLEERDAGTSH</sequence>
<accession>F4N9S5</accession>